<dbReference type="AlphaFoldDB" id="A0A8H7UC96"/>
<evidence type="ECO:0000313" key="3">
    <source>
        <dbReference type="Proteomes" id="UP000654370"/>
    </source>
</evidence>
<protein>
    <recommendedName>
        <fullName evidence="4">GPI anchored serine-threonine rich protein</fullName>
    </recommendedName>
</protein>
<dbReference type="PROSITE" id="PS51257">
    <property type="entry name" value="PROKAR_LIPOPROTEIN"/>
    <property type="match status" value="1"/>
</dbReference>
<evidence type="ECO:0000313" key="2">
    <source>
        <dbReference type="EMBL" id="KAG2180306.1"/>
    </source>
</evidence>
<dbReference type="Proteomes" id="UP000654370">
    <property type="component" value="Unassembled WGS sequence"/>
</dbReference>
<comment type="caution">
    <text evidence="2">The sequence shown here is derived from an EMBL/GenBank/DDBJ whole genome shotgun (WGS) entry which is preliminary data.</text>
</comment>
<sequence>MKAPLCLSFVFLGLIGSSYGCANQAVYDLCLKTGQAAMNMCGSPGTNARCACAAQKQILACYSECPDDYNVFQLGQIQGGQVQIYCSMPGAEEPIKKEVTTTAAAAMATMASPIHASATEPQATGSGKSTANNDHVAIQSGTATNNTTNLLKPLKNGATAQALIQKGSLFGLLGVAILMAW</sequence>
<keyword evidence="1" id="KW-0732">Signal</keyword>
<evidence type="ECO:0000256" key="1">
    <source>
        <dbReference type="SAM" id="SignalP"/>
    </source>
</evidence>
<organism evidence="2 3">
    <name type="scientific">Mortierella isabellina</name>
    <name type="common">Filamentous fungus</name>
    <name type="synonym">Umbelopsis isabellina</name>
    <dbReference type="NCBI Taxonomy" id="91625"/>
    <lineage>
        <taxon>Eukaryota</taxon>
        <taxon>Fungi</taxon>
        <taxon>Fungi incertae sedis</taxon>
        <taxon>Mucoromycota</taxon>
        <taxon>Mucoromycotina</taxon>
        <taxon>Umbelopsidomycetes</taxon>
        <taxon>Umbelopsidales</taxon>
        <taxon>Umbelopsidaceae</taxon>
        <taxon>Umbelopsis</taxon>
    </lineage>
</organism>
<name>A0A8H7UC96_MORIS</name>
<dbReference type="OrthoDB" id="2273964at2759"/>
<keyword evidence="3" id="KW-1185">Reference proteome</keyword>
<feature type="signal peptide" evidence="1">
    <location>
        <begin position="1"/>
        <end position="20"/>
    </location>
</feature>
<gene>
    <name evidence="2" type="ORF">INT43_004095</name>
</gene>
<evidence type="ECO:0008006" key="4">
    <source>
        <dbReference type="Google" id="ProtNLM"/>
    </source>
</evidence>
<dbReference type="EMBL" id="JAEPQZ010000006">
    <property type="protein sequence ID" value="KAG2180306.1"/>
    <property type="molecule type" value="Genomic_DNA"/>
</dbReference>
<feature type="chain" id="PRO_5034954886" description="GPI anchored serine-threonine rich protein" evidence="1">
    <location>
        <begin position="21"/>
        <end position="181"/>
    </location>
</feature>
<accession>A0A8H7UC96</accession>
<proteinExistence type="predicted"/>
<reference evidence="2" key="1">
    <citation type="submission" date="2020-12" db="EMBL/GenBank/DDBJ databases">
        <title>Metabolic potential, ecology and presence of endohyphal bacteria is reflected in genomic diversity of Mucoromycotina.</title>
        <authorList>
            <person name="Muszewska A."/>
            <person name="Okrasinska A."/>
            <person name="Steczkiewicz K."/>
            <person name="Drgas O."/>
            <person name="Orlowska M."/>
            <person name="Perlinska-Lenart U."/>
            <person name="Aleksandrzak-Piekarczyk T."/>
            <person name="Szatraj K."/>
            <person name="Zielenkiewicz U."/>
            <person name="Pilsyk S."/>
            <person name="Malc E."/>
            <person name="Mieczkowski P."/>
            <person name="Kruszewska J.S."/>
            <person name="Biernat P."/>
            <person name="Pawlowska J."/>
        </authorList>
    </citation>
    <scope>NUCLEOTIDE SEQUENCE</scope>
    <source>
        <strain evidence="2">WA0000067209</strain>
    </source>
</reference>